<dbReference type="InterPro" id="IPR045062">
    <property type="entry name" value="Cyt_c_biogenesis_CcsA/CcmC"/>
</dbReference>
<feature type="transmembrane region" description="Helical" evidence="6">
    <location>
        <begin position="616"/>
        <end position="647"/>
    </location>
</feature>
<feature type="transmembrane region" description="Helical" evidence="6">
    <location>
        <begin position="37"/>
        <end position="59"/>
    </location>
</feature>
<accession>A0ABX4EKZ4</accession>
<evidence type="ECO:0000256" key="5">
    <source>
        <dbReference type="ARBA" id="ARBA00023136"/>
    </source>
</evidence>
<name>A0ABX4EKZ4_SEGBR</name>
<organism evidence="9 10">
    <name type="scientific">Segatella bryantii</name>
    <name type="common">Prevotella bryantii</name>
    <dbReference type="NCBI Taxonomy" id="77095"/>
    <lineage>
        <taxon>Bacteria</taxon>
        <taxon>Pseudomonadati</taxon>
        <taxon>Bacteroidota</taxon>
        <taxon>Bacteroidia</taxon>
        <taxon>Bacteroidales</taxon>
        <taxon>Prevotellaceae</taxon>
        <taxon>Segatella</taxon>
    </lineage>
</organism>
<dbReference type="PANTHER" id="PTHR30071">
    <property type="entry name" value="HEME EXPORTER PROTEIN C"/>
    <property type="match status" value="1"/>
</dbReference>
<feature type="domain" description="ResB-like" evidence="8">
    <location>
        <begin position="62"/>
        <end position="185"/>
    </location>
</feature>
<dbReference type="Pfam" id="PF05140">
    <property type="entry name" value="ResB"/>
    <property type="match status" value="1"/>
</dbReference>
<dbReference type="EMBL" id="NPJF01000015">
    <property type="protein sequence ID" value="OYP56929.1"/>
    <property type="molecule type" value="Genomic_DNA"/>
</dbReference>
<sequence>MKLKKILFCIYILLILVMAMATVIEKYKGTPFVVSSIYGSWWFSVLWAMLVAVGLVYIIQSKLRKWNIVLLHLSFVVILLGALLTHLTSYQGAVHLRLGQTTNEYLPMGDDMHNLSARQLPFSIQLNHFGISYHDGTSAVADYSSQITLIDGDERVAGTVSMNHIMSYQGVRLYQSSYDADGKGSILRVNSDPFGIPVTYVGYALLFFSLIAMLIDPKGRFRELLRSPLIQRGAFLVLLLLNASILPSSASTTTVFPKEVASRVGEMYVLYNNRVCQMQTFAYDFTKKISGKRSYKGCTPEQIFTGFIFWGDQWQKEKIIKVKGGELKRELGLDSYVSIADLFPSSGYVLRRLVEESYRDNHHDALHDQAIKLDEKVQLIVELKMGNILKLYPITHNGKTEWFSHQEIAYPKYVSSRDYRYMRKSFRHLYGSALIGNNTNVLQQVNEILAYQKHHAGTSLPTITQVKAERIYNQIPIATILFMFNLTIGFLGLFGVIRQLLSRNMYWLGLRYSVIESGMIIVLGLSFMVLTFSLVLRWIISGNVPLSNGYESMLSIAWFSMLITMLMAIRLHSLRMLITTFGFMLSGFFLLVSHISQMDPAIGQMMPVLNSPLLSVHVSVIMMSYAFLAIICICGLLAILLHVIASVKRETKNTIERQMKVLQVLSQIFLYPAITTLGLGIFIGAIWANVSWGTYWSWDPKETWALITLMIYAIALHSKSVKALQKPLSYHIFMVLAFLSILMTYFGVNYILGGMHSYA</sequence>
<feature type="transmembrane region" description="Helical" evidence="6">
    <location>
        <begin position="475"/>
        <end position="497"/>
    </location>
</feature>
<evidence type="ECO:0000256" key="2">
    <source>
        <dbReference type="ARBA" id="ARBA00022692"/>
    </source>
</evidence>
<comment type="subcellular location">
    <subcellularLocation>
        <location evidence="1">Membrane</location>
        <topology evidence="1">Multi-pass membrane protein</topology>
    </subcellularLocation>
</comment>
<dbReference type="InterPro" id="IPR002541">
    <property type="entry name" value="Cyt_c_assembly"/>
</dbReference>
<proteinExistence type="predicted"/>
<evidence type="ECO:0000256" key="1">
    <source>
        <dbReference type="ARBA" id="ARBA00004141"/>
    </source>
</evidence>
<evidence type="ECO:0000313" key="10">
    <source>
        <dbReference type="Proteomes" id="UP000216189"/>
    </source>
</evidence>
<dbReference type="InterPro" id="IPR007816">
    <property type="entry name" value="ResB-like_domain"/>
</dbReference>
<evidence type="ECO:0000256" key="4">
    <source>
        <dbReference type="ARBA" id="ARBA00022989"/>
    </source>
</evidence>
<dbReference type="PANTHER" id="PTHR30071:SF1">
    <property type="entry name" value="CYTOCHROME B_B6 PROTEIN-RELATED"/>
    <property type="match status" value="1"/>
</dbReference>
<feature type="transmembrane region" description="Helical" evidence="6">
    <location>
        <begin position="66"/>
        <end position="87"/>
    </location>
</feature>
<keyword evidence="5 6" id="KW-0472">Membrane</keyword>
<feature type="transmembrane region" description="Helical" evidence="6">
    <location>
        <begin position="730"/>
        <end position="752"/>
    </location>
</feature>
<protein>
    <submittedName>
        <fullName evidence="9">Cytochrome C biogenesis protein</fullName>
    </submittedName>
</protein>
<keyword evidence="10" id="KW-1185">Reference proteome</keyword>
<reference evidence="9 10" key="1">
    <citation type="submission" date="2017-08" db="EMBL/GenBank/DDBJ databases">
        <title>Comparative genomics of non-oral Prevotella species.</title>
        <authorList>
            <person name="Accetto T."/>
            <person name="Nograsek B."/>
            <person name="Avgustin G."/>
        </authorList>
    </citation>
    <scope>NUCLEOTIDE SEQUENCE [LARGE SCALE GENOMIC DNA]</scope>
    <source>
        <strain evidence="9 10">TC1-1</strain>
    </source>
</reference>
<dbReference type="RefSeq" id="WP_094448027.1">
    <property type="nucleotide sequence ID" value="NZ_CP091801.1"/>
</dbReference>
<feature type="transmembrane region" description="Helical" evidence="6">
    <location>
        <begin position="576"/>
        <end position="596"/>
    </location>
</feature>
<evidence type="ECO:0000256" key="6">
    <source>
        <dbReference type="SAM" id="Phobius"/>
    </source>
</evidence>
<gene>
    <name evidence="9" type="ORF">CIK91_01610</name>
</gene>
<feature type="transmembrane region" description="Helical" evidence="6">
    <location>
        <begin position="552"/>
        <end position="569"/>
    </location>
</feature>
<evidence type="ECO:0000259" key="7">
    <source>
        <dbReference type="Pfam" id="PF01578"/>
    </source>
</evidence>
<feature type="transmembrane region" description="Helical" evidence="6">
    <location>
        <begin position="194"/>
        <end position="215"/>
    </location>
</feature>
<keyword evidence="4 6" id="KW-1133">Transmembrane helix</keyword>
<keyword evidence="3" id="KW-0201">Cytochrome c-type biogenesis</keyword>
<comment type="caution">
    <text evidence="9">The sequence shown here is derived from an EMBL/GenBank/DDBJ whole genome shotgun (WGS) entry which is preliminary data.</text>
</comment>
<dbReference type="Proteomes" id="UP000216189">
    <property type="component" value="Unassembled WGS sequence"/>
</dbReference>
<evidence type="ECO:0000256" key="3">
    <source>
        <dbReference type="ARBA" id="ARBA00022748"/>
    </source>
</evidence>
<feature type="transmembrane region" description="Helical" evidence="6">
    <location>
        <begin position="668"/>
        <end position="690"/>
    </location>
</feature>
<evidence type="ECO:0000259" key="8">
    <source>
        <dbReference type="Pfam" id="PF05140"/>
    </source>
</evidence>
<feature type="transmembrane region" description="Helical" evidence="6">
    <location>
        <begin position="235"/>
        <end position="256"/>
    </location>
</feature>
<feature type="domain" description="Cytochrome c assembly protein" evidence="7">
    <location>
        <begin position="546"/>
        <end position="756"/>
    </location>
</feature>
<evidence type="ECO:0000313" key="9">
    <source>
        <dbReference type="EMBL" id="OYP56929.1"/>
    </source>
</evidence>
<dbReference type="Pfam" id="PF01578">
    <property type="entry name" value="Cytochrom_C_asm"/>
    <property type="match status" value="1"/>
</dbReference>
<keyword evidence="2 6" id="KW-0812">Transmembrane</keyword>
<feature type="transmembrane region" description="Helical" evidence="6">
    <location>
        <begin position="518"/>
        <end position="540"/>
    </location>
</feature>